<evidence type="ECO:0000256" key="6">
    <source>
        <dbReference type="ARBA" id="ARBA00022741"/>
    </source>
</evidence>
<evidence type="ECO:0000256" key="8">
    <source>
        <dbReference type="ARBA" id="ARBA00022840"/>
    </source>
</evidence>
<name>E4XQL6_OIKDI</name>
<evidence type="ECO:0000256" key="3">
    <source>
        <dbReference type="ARBA" id="ARBA00022448"/>
    </source>
</evidence>
<keyword evidence="11 18" id="KW-1133">Transmembrane helix</keyword>
<evidence type="ECO:0000256" key="11">
    <source>
        <dbReference type="ARBA" id="ARBA00022989"/>
    </source>
</evidence>
<dbReference type="PANTHER" id="PTHR43394:SF17">
    <property type="entry name" value="MITOCHONDRIAL POTASSIUM CHANNEL ATP-BINDING SUBUNIT"/>
    <property type="match status" value="1"/>
</dbReference>
<evidence type="ECO:0000313" key="21">
    <source>
        <dbReference type="EMBL" id="CBY12102.1"/>
    </source>
</evidence>
<dbReference type="PROSITE" id="PS50929">
    <property type="entry name" value="ABC_TM1F"/>
    <property type="match status" value="1"/>
</dbReference>
<dbReference type="GO" id="GO:0090374">
    <property type="term" value="P:oligopeptide export from mitochondrion"/>
    <property type="evidence" value="ECO:0007669"/>
    <property type="project" value="TreeGrafter"/>
</dbReference>
<keyword evidence="9" id="KW-0809">Transit peptide</keyword>
<dbReference type="InterPro" id="IPR039421">
    <property type="entry name" value="Type_1_exporter"/>
</dbReference>
<dbReference type="GO" id="GO:0016887">
    <property type="term" value="F:ATP hydrolysis activity"/>
    <property type="evidence" value="ECO:0007669"/>
    <property type="project" value="InterPro"/>
</dbReference>
<keyword evidence="6" id="KW-0547">Nucleotide-binding</keyword>
<keyword evidence="4" id="KW-0633">Potassium transport</keyword>
<dbReference type="Pfam" id="PF00664">
    <property type="entry name" value="ABC_membrane"/>
    <property type="match status" value="1"/>
</dbReference>
<keyword evidence="5 18" id="KW-0812">Transmembrane</keyword>
<dbReference type="InterPro" id="IPR003439">
    <property type="entry name" value="ABC_transporter-like_ATP-bd"/>
</dbReference>
<evidence type="ECO:0000256" key="7">
    <source>
        <dbReference type="ARBA" id="ARBA00022792"/>
    </source>
</evidence>
<dbReference type="InterPro" id="IPR003593">
    <property type="entry name" value="AAA+_ATPase"/>
</dbReference>
<dbReference type="GO" id="GO:0006813">
    <property type="term" value="P:potassium ion transport"/>
    <property type="evidence" value="ECO:0007669"/>
    <property type="project" value="UniProtKB-KW"/>
</dbReference>
<evidence type="ECO:0000256" key="14">
    <source>
        <dbReference type="ARBA" id="ARBA00023136"/>
    </source>
</evidence>
<dbReference type="OrthoDB" id="6500128at2759"/>
<protein>
    <recommendedName>
        <fullName evidence="15">Mitochondrial potassium channel ATP-binding subunit</fullName>
    </recommendedName>
    <alternativeName>
        <fullName evidence="17">ATP-binding cassette sub-family B member 8, mitochondrial</fullName>
    </alternativeName>
    <alternativeName>
        <fullName evidence="16">Mitochondrial sulfonylurea-receptor</fullName>
    </alternativeName>
</protein>
<dbReference type="SUPFAM" id="SSF52540">
    <property type="entry name" value="P-loop containing nucleoside triphosphate hydrolases"/>
    <property type="match status" value="1"/>
</dbReference>
<evidence type="ECO:0000259" key="20">
    <source>
        <dbReference type="PROSITE" id="PS50929"/>
    </source>
</evidence>
<dbReference type="InParanoid" id="E4XQL6"/>
<keyword evidence="14 18" id="KW-0472">Membrane</keyword>
<keyword evidence="13" id="KW-0496">Mitochondrion</keyword>
<dbReference type="GO" id="GO:0005524">
    <property type="term" value="F:ATP binding"/>
    <property type="evidence" value="ECO:0007669"/>
    <property type="project" value="UniProtKB-KW"/>
</dbReference>
<gene>
    <name evidence="21" type="ORF">GSOID_T00017969001</name>
</gene>
<dbReference type="Proteomes" id="UP000001307">
    <property type="component" value="Unassembled WGS sequence"/>
</dbReference>
<dbReference type="PROSITE" id="PS50893">
    <property type="entry name" value="ABC_TRANSPORTER_2"/>
    <property type="match status" value="1"/>
</dbReference>
<dbReference type="GO" id="GO:0005743">
    <property type="term" value="C:mitochondrial inner membrane"/>
    <property type="evidence" value="ECO:0007669"/>
    <property type="project" value="UniProtKB-SubCell"/>
</dbReference>
<evidence type="ECO:0000256" key="13">
    <source>
        <dbReference type="ARBA" id="ARBA00023128"/>
    </source>
</evidence>
<dbReference type="PANTHER" id="PTHR43394">
    <property type="entry name" value="ATP-DEPENDENT PERMEASE MDL1, MITOCHONDRIAL"/>
    <property type="match status" value="1"/>
</dbReference>
<comment type="similarity">
    <text evidence="2">Belongs to the ABC transporter superfamily. ABCB family. Multidrug resistance exporter (TC 3.A.1.201) subfamily.</text>
</comment>
<evidence type="ECO:0000256" key="10">
    <source>
        <dbReference type="ARBA" id="ARBA00022958"/>
    </source>
</evidence>
<feature type="domain" description="ABC transporter" evidence="19">
    <location>
        <begin position="347"/>
        <end position="586"/>
    </location>
</feature>
<feature type="domain" description="ABC transmembrane type-1" evidence="20">
    <location>
        <begin position="18"/>
        <end position="310"/>
    </location>
</feature>
<evidence type="ECO:0000256" key="1">
    <source>
        <dbReference type="ARBA" id="ARBA00004448"/>
    </source>
</evidence>
<dbReference type="EMBL" id="FN653106">
    <property type="protein sequence ID" value="CBY12102.1"/>
    <property type="molecule type" value="Genomic_DNA"/>
</dbReference>
<dbReference type="Gene3D" id="1.20.1560.10">
    <property type="entry name" value="ABC transporter type 1, transmembrane domain"/>
    <property type="match status" value="1"/>
</dbReference>
<keyword evidence="8" id="KW-0067">ATP-binding</keyword>
<evidence type="ECO:0000256" key="16">
    <source>
        <dbReference type="ARBA" id="ARBA00041416"/>
    </source>
</evidence>
<proteinExistence type="inferred from homology"/>
<accession>E4XQL6</accession>
<dbReference type="Pfam" id="PF00005">
    <property type="entry name" value="ABC_tran"/>
    <property type="match status" value="1"/>
</dbReference>
<evidence type="ECO:0000256" key="5">
    <source>
        <dbReference type="ARBA" id="ARBA00022692"/>
    </source>
</evidence>
<keyword evidence="10" id="KW-0630">Potassium</keyword>
<dbReference type="SMART" id="SM00382">
    <property type="entry name" value="AAA"/>
    <property type="match status" value="1"/>
</dbReference>
<feature type="transmembrane region" description="Helical" evidence="18">
    <location>
        <begin position="12"/>
        <end position="30"/>
    </location>
</feature>
<evidence type="ECO:0000256" key="17">
    <source>
        <dbReference type="ARBA" id="ARBA00042968"/>
    </source>
</evidence>
<dbReference type="InterPro" id="IPR017871">
    <property type="entry name" value="ABC_transporter-like_CS"/>
</dbReference>
<feature type="transmembrane region" description="Helical" evidence="18">
    <location>
        <begin position="69"/>
        <end position="93"/>
    </location>
</feature>
<evidence type="ECO:0000313" key="22">
    <source>
        <dbReference type="Proteomes" id="UP000001307"/>
    </source>
</evidence>
<sequence>MTWSSFWKYLRQHWMGLFGAFLSTLAAAYFNVQIPVSIGSITSVITTMVNAGEAITFKEYWERIKEPALRFAFVVASQAAASFATISILSHVMEGVAAKLRHDLFDAVQRQDIEFFEFHRTGELSKRINQDVQELKSDAKKLLNSGIKAVAQTAGVVQVLYGISPTLTASLGVGVSGIVLIGTVIGKMLKKHSIQANRESSACQNHSYESLSNIKTVRAFSAEDKHLESYDELGEIATLSARKLGYGIGIFQGLTNLALNGLVGGTVILGGSMVGSNQLSGGDLMAFLAAVQMLQKSLATVSQMLTVYMKMKIAGDQVFQFISLEPGRTVAEQDGKRIPHYKLIGNISFDDVDFSYATRPDDPVLKKFNLQMSSHKVIALVGASGNGKSTIASLLARMYDPSGGKITIDGVDIRNLDPKWLRSELIGYVGQEPALFTGTVADNIRYGKPDASDLEIEDAARRANCHHFISSLKDGYFTKVAERGSSLSGGQKQRIAIARAIIKNPEILIFDEATSALDNESEAVVQKAIEENFKNRMVLIIAHRLSTVKKAVQDIIHVVEGGKIVESGNHEELMRKRGVYFNLQNQQSSK</sequence>
<keyword evidence="12" id="KW-0406">Ion transport</keyword>
<dbReference type="Gene3D" id="3.40.50.300">
    <property type="entry name" value="P-loop containing nucleotide triphosphate hydrolases"/>
    <property type="match status" value="1"/>
</dbReference>
<dbReference type="AlphaFoldDB" id="E4XQL6"/>
<dbReference type="CDD" id="cd03249">
    <property type="entry name" value="ABC_MTABC3_MDL1_MDL2"/>
    <property type="match status" value="1"/>
</dbReference>
<evidence type="ECO:0000256" key="9">
    <source>
        <dbReference type="ARBA" id="ARBA00022946"/>
    </source>
</evidence>
<dbReference type="GO" id="GO:0015421">
    <property type="term" value="F:ABC-type oligopeptide transporter activity"/>
    <property type="evidence" value="ECO:0007669"/>
    <property type="project" value="TreeGrafter"/>
</dbReference>
<evidence type="ECO:0000256" key="2">
    <source>
        <dbReference type="ARBA" id="ARBA00007577"/>
    </source>
</evidence>
<reference evidence="21" key="1">
    <citation type="journal article" date="2010" name="Science">
        <title>Plasticity of animal genome architecture unmasked by rapid evolution of a pelagic tunicate.</title>
        <authorList>
            <person name="Denoeud F."/>
            <person name="Henriet S."/>
            <person name="Mungpakdee S."/>
            <person name="Aury J.M."/>
            <person name="Da Silva C."/>
            <person name="Brinkmann H."/>
            <person name="Mikhaleva J."/>
            <person name="Olsen L.C."/>
            <person name="Jubin C."/>
            <person name="Canestro C."/>
            <person name="Bouquet J.M."/>
            <person name="Danks G."/>
            <person name="Poulain J."/>
            <person name="Campsteijn C."/>
            <person name="Adamski M."/>
            <person name="Cross I."/>
            <person name="Yadetie F."/>
            <person name="Muffato M."/>
            <person name="Louis A."/>
            <person name="Butcher S."/>
            <person name="Tsagkogeorga G."/>
            <person name="Konrad A."/>
            <person name="Singh S."/>
            <person name="Jensen M.F."/>
            <person name="Cong E.H."/>
            <person name="Eikeseth-Otteraa H."/>
            <person name="Noel B."/>
            <person name="Anthouard V."/>
            <person name="Porcel B.M."/>
            <person name="Kachouri-Lafond R."/>
            <person name="Nishino A."/>
            <person name="Ugolini M."/>
            <person name="Chourrout P."/>
            <person name="Nishida H."/>
            <person name="Aasland R."/>
            <person name="Huzurbazar S."/>
            <person name="Westhof E."/>
            <person name="Delsuc F."/>
            <person name="Lehrach H."/>
            <person name="Reinhardt R."/>
            <person name="Weissenbach J."/>
            <person name="Roy S.W."/>
            <person name="Artiguenave F."/>
            <person name="Postlethwait J.H."/>
            <person name="Manak J.R."/>
            <person name="Thompson E.M."/>
            <person name="Jaillon O."/>
            <person name="Du Pasquier L."/>
            <person name="Boudinot P."/>
            <person name="Liberles D.A."/>
            <person name="Volff J.N."/>
            <person name="Philippe H."/>
            <person name="Lenhard B."/>
            <person name="Roest Crollius H."/>
            <person name="Wincker P."/>
            <person name="Chourrout D."/>
        </authorList>
    </citation>
    <scope>NUCLEOTIDE SEQUENCE [LARGE SCALE GENOMIC DNA]</scope>
</reference>
<dbReference type="InterPro" id="IPR011527">
    <property type="entry name" value="ABC1_TM_dom"/>
</dbReference>
<comment type="subcellular location">
    <subcellularLocation>
        <location evidence="1">Mitochondrion inner membrane</location>
        <topology evidence="1">Multi-pass membrane protein</topology>
    </subcellularLocation>
</comment>
<keyword evidence="22" id="KW-1185">Reference proteome</keyword>
<dbReference type="InterPro" id="IPR036640">
    <property type="entry name" value="ABC1_TM_sf"/>
</dbReference>
<evidence type="ECO:0000256" key="12">
    <source>
        <dbReference type="ARBA" id="ARBA00023065"/>
    </source>
</evidence>
<dbReference type="CDD" id="cd18574">
    <property type="entry name" value="ABC_6TM_ABCB8_like"/>
    <property type="match status" value="1"/>
</dbReference>
<dbReference type="PROSITE" id="PS00211">
    <property type="entry name" value="ABC_TRANSPORTER_1"/>
    <property type="match status" value="1"/>
</dbReference>
<evidence type="ECO:0000256" key="4">
    <source>
        <dbReference type="ARBA" id="ARBA00022538"/>
    </source>
</evidence>
<keyword evidence="7" id="KW-0999">Mitochondrion inner membrane</keyword>
<evidence type="ECO:0000256" key="18">
    <source>
        <dbReference type="SAM" id="Phobius"/>
    </source>
</evidence>
<dbReference type="FunFam" id="3.40.50.300:FF:000403">
    <property type="entry name" value="ATP-binding cassette sub-family B member 8, mitochondrial"/>
    <property type="match status" value="1"/>
</dbReference>
<dbReference type="SUPFAM" id="SSF90123">
    <property type="entry name" value="ABC transporter transmembrane region"/>
    <property type="match status" value="1"/>
</dbReference>
<evidence type="ECO:0000256" key="15">
    <source>
        <dbReference type="ARBA" id="ARBA00040439"/>
    </source>
</evidence>
<keyword evidence="3" id="KW-0813">Transport</keyword>
<dbReference type="InterPro" id="IPR027417">
    <property type="entry name" value="P-loop_NTPase"/>
</dbReference>
<feature type="transmembrane region" description="Helical" evidence="18">
    <location>
        <begin position="167"/>
        <end position="189"/>
    </location>
</feature>
<organism evidence="21">
    <name type="scientific">Oikopleura dioica</name>
    <name type="common">Tunicate</name>
    <dbReference type="NCBI Taxonomy" id="34765"/>
    <lineage>
        <taxon>Eukaryota</taxon>
        <taxon>Metazoa</taxon>
        <taxon>Chordata</taxon>
        <taxon>Tunicata</taxon>
        <taxon>Appendicularia</taxon>
        <taxon>Copelata</taxon>
        <taxon>Oikopleuridae</taxon>
        <taxon>Oikopleura</taxon>
    </lineage>
</organism>
<evidence type="ECO:0000259" key="19">
    <source>
        <dbReference type="PROSITE" id="PS50893"/>
    </source>
</evidence>